<proteinExistence type="predicted"/>
<sequence length="459" mass="52279">TFWCQWSVIKNSLGQNSKQLNDVKIQINTSKSYSSIQLPGWFDRFIWILLTAGGSVVLLAVTNKMCQDVAVLPFLWVVPLCLYLFTFILCFERDAWYQRKIWFPFLALSVGLLVFLLHREYEESQISLVYQIIIYCAALFGCCMVCHGEIVRRRPTTVDLTLFYVHIALGGALGGVFVNFIAPIAFGGYWELHASLVFVCALAMVVLVALDQDEHQFHFSGIKFYVKRRFAVIVGCVGIGIMIWVLGKNIMVMQTPSIFNTRSFFGVLHVFEYDKGTREHYRILQHGRVSHGVQWMHTLDMDQPTAYYGSCSAAALALNRFPSRRSDDVEKNAIRVGAIGLGVGTIATYGRDNDVFRFYEINSDVDWVAREYFTYLENSKADIDVIIGDARQTMKRELETTGSQQYDVILVDAFNGDAIPTHLLTQEASDLYWRHLKESGVLAFHISNNHFDLSDVVRQ</sequence>
<dbReference type="GO" id="GO:0006596">
    <property type="term" value="P:polyamine biosynthetic process"/>
    <property type="evidence" value="ECO:0007669"/>
    <property type="project" value="UniProtKB-KW"/>
</dbReference>
<feature type="non-terminal residue" evidence="3">
    <location>
        <position position="1"/>
    </location>
</feature>
<feature type="transmembrane region" description="Helical" evidence="2">
    <location>
        <begin position="45"/>
        <end position="63"/>
    </location>
</feature>
<organism evidence="3">
    <name type="scientific">marine metagenome</name>
    <dbReference type="NCBI Taxonomy" id="408172"/>
    <lineage>
        <taxon>unclassified sequences</taxon>
        <taxon>metagenomes</taxon>
        <taxon>ecological metagenomes</taxon>
    </lineage>
</organism>
<dbReference type="PANTHER" id="PTHR43317">
    <property type="entry name" value="THERMOSPERMINE SYNTHASE ACAULIS5"/>
    <property type="match status" value="1"/>
</dbReference>
<dbReference type="AlphaFoldDB" id="A0A382HUE3"/>
<gene>
    <name evidence="3" type="ORF">METZ01_LOCUS243586</name>
</gene>
<feature type="transmembrane region" description="Helical" evidence="2">
    <location>
        <begin position="101"/>
        <end position="117"/>
    </location>
</feature>
<feature type="transmembrane region" description="Helical" evidence="2">
    <location>
        <begin position="230"/>
        <end position="247"/>
    </location>
</feature>
<evidence type="ECO:0008006" key="4">
    <source>
        <dbReference type="Google" id="ProtNLM"/>
    </source>
</evidence>
<keyword evidence="1" id="KW-0620">Polyamine biosynthesis</keyword>
<keyword evidence="2" id="KW-0812">Transmembrane</keyword>
<feature type="transmembrane region" description="Helical" evidence="2">
    <location>
        <begin position="162"/>
        <end position="186"/>
    </location>
</feature>
<evidence type="ECO:0000256" key="1">
    <source>
        <dbReference type="ARBA" id="ARBA00023115"/>
    </source>
</evidence>
<feature type="transmembrane region" description="Helical" evidence="2">
    <location>
        <begin position="192"/>
        <end position="210"/>
    </location>
</feature>
<feature type="transmembrane region" description="Helical" evidence="2">
    <location>
        <begin position="69"/>
        <end position="89"/>
    </location>
</feature>
<dbReference type="InterPro" id="IPR029063">
    <property type="entry name" value="SAM-dependent_MTases_sf"/>
</dbReference>
<dbReference type="SUPFAM" id="SSF53335">
    <property type="entry name" value="S-adenosyl-L-methionine-dependent methyltransferases"/>
    <property type="match status" value="1"/>
</dbReference>
<keyword evidence="2" id="KW-0472">Membrane</keyword>
<dbReference type="Gene3D" id="3.40.50.150">
    <property type="entry name" value="Vaccinia Virus protein VP39"/>
    <property type="match status" value="1"/>
</dbReference>
<evidence type="ECO:0000313" key="3">
    <source>
        <dbReference type="EMBL" id="SVB90732.1"/>
    </source>
</evidence>
<dbReference type="EMBL" id="UINC01063273">
    <property type="protein sequence ID" value="SVB90732.1"/>
    <property type="molecule type" value="Genomic_DNA"/>
</dbReference>
<feature type="transmembrane region" description="Helical" evidence="2">
    <location>
        <begin position="129"/>
        <end position="150"/>
    </location>
</feature>
<protein>
    <recommendedName>
        <fullName evidence="4">PABS domain-containing protein</fullName>
    </recommendedName>
</protein>
<accession>A0A382HUE3</accession>
<evidence type="ECO:0000256" key="2">
    <source>
        <dbReference type="SAM" id="Phobius"/>
    </source>
</evidence>
<dbReference type="PANTHER" id="PTHR43317:SF1">
    <property type="entry name" value="THERMOSPERMINE SYNTHASE ACAULIS5"/>
    <property type="match status" value="1"/>
</dbReference>
<reference evidence="3" key="1">
    <citation type="submission" date="2018-05" db="EMBL/GenBank/DDBJ databases">
        <authorList>
            <person name="Lanie J.A."/>
            <person name="Ng W.-L."/>
            <person name="Kazmierczak K.M."/>
            <person name="Andrzejewski T.M."/>
            <person name="Davidsen T.M."/>
            <person name="Wayne K.J."/>
            <person name="Tettelin H."/>
            <person name="Glass J.I."/>
            <person name="Rusch D."/>
            <person name="Podicherti R."/>
            <person name="Tsui H.-C.T."/>
            <person name="Winkler M.E."/>
        </authorList>
    </citation>
    <scope>NUCLEOTIDE SEQUENCE</scope>
</reference>
<keyword evidence="2" id="KW-1133">Transmembrane helix</keyword>
<feature type="non-terminal residue" evidence="3">
    <location>
        <position position="459"/>
    </location>
</feature>
<dbReference type="NCBIfam" id="NF037959">
    <property type="entry name" value="MFS_SpdSyn"/>
    <property type="match status" value="1"/>
</dbReference>
<name>A0A382HUE3_9ZZZZ</name>